<organism evidence="5 8">
    <name type="scientific">Streptomyces radicis</name>
    <dbReference type="NCBI Taxonomy" id="1750517"/>
    <lineage>
        <taxon>Bacteria</taxon>
        <taxon>Bacillati</taxon>
        <taxon>Actinomycetota</taxon>
        <taxon>Actinomycetes</taxon>
        <taxon>Kitasatosporales</taxon>
        <taxon>Streptomycetaceae</taxon>
        <taxon>Streptomyces</taxon>
    </lineage>
</organism>
<dbReference type="Pfam" id="PF11611">
    <property type="entry name" value="DUF4352"/>
    <property type="match status" value="1"/>
</dbReference>
<dbReference type="Proteomes" id="UP000268652">
    <property type="component" value="Unassembled WGS sequence"/>
</dbReference>
<keyword evidence="2" id="KW-0175">Coiled coil</keyword>
<dbReference type="EMBL" id="RBDY01000010">
    <property type="protein sequence ID" value="RKN21841.1"/>
    <property type="molecule type" value="Genomic_DNA"/>
</dbReference>
<evidence type="ECO:0000259" key="4">
    <source>
        <dbReference type="Pfam" id="PF11611"/>
    </source>
</evidence>
<evidence type="ECO:0000256" key="2">
    <source>
        <dbReference type="SAM" id="Coils"/>
    </source>
</evidence>
<evidence type="ECO:0000313" key="5">
    <source>
        <dbReference type="EMBL" id="RKN08683.1"/>
    </source>
</evidence>
<keyword evidence="7" id="KW-1185">Reference proteome</keyword>
<gene>
    <name evidence="6" type="ORF">D7318_15885</name>
    <name evidence="5" type="ORF">D7319_14930</name>
</gene>
<evidence type="ECO:0000256" key="3">
    <source>
        <dbReference type="SAM" id="SignalP"/>
    </source>
</evidence>
<comment type="caution">
    <text evidence="5">The sequence shown here is derived from an EMBL/GenBank/DDBJ whole genome shotgun (WGS) entry which is preliminary data.</text>
</comment>
<feature type="chain" id="PRO_5038509478" evidence="3">
    <location>
        <begin position="32"/>
        <end position="198"/>
    </location>
</feature>
<dbReference type="Proteomes" id="UP000275024">
    <property type="component" value="Unassembled WGS sequence"/>
</dbReference>
<name>A0A3A9W8K7_9ACTN</name>
<evidence type="ECO:0000313" key="7">
    <source>
        <dbReference type="Proteomes" id="UP000268652"/>
    </source>
</evidence>
<dbReference type="Gene3D" id="2.60.40.1240">
    <property type="match status" value="1"/>
</dbReference>
<dbReference type="PROSITE" id="PS51257">
    <property type="entry name" value="PROKAR_LIPOPROTEIN"/>
    <property type="match status" value="1"/>
</dbReference>
<accession>A0A3A9W8K7</accession>
<dbReference type="InterPro" id="IPR029050">
    <property type="entry name" value="Immunoprotect_excell_Ig-like"/>
</dbReference>
<evidence type="ECO:0000313" key="6">
    <source>
        <dbReference type="EMBL" id="RKN21841.1"/>
    </source>
</evidence>
<dbReference type="AlphaFoldDB" id="A0A3A9W8K7"/>
<dbReference type="EMBL" id="RBDX01000010">
    <property type="protein sequence ID" value="RKN08683.1"/>
    <property type="molecule type" value="Genomic_DNA"/>
</dbReference>
<proteinExistence type="predicted"/>
<reference evidence="7 8" key="1">
    <citation type="submission" date="2018-09" db="EMBL/GenBank/DDBJ databases">
        <title>Streptomyces sp. nov. DS1-2, an endophytic actinomycete isolated from roots of Dendrobium scabrilingue.</title>
        <authorList>
            <person name="Kuncharoen N."/>
            <person name="Kudo T."/>
            <person name="Ohkuma M."/>
            <person name="Yuki M."/>
            <person name="Tanasupawat S."/>
        </authorList>
    </citation>
    <scope>NUCLEOTIDE SEQUENCE [LARGE SCALE GENOMIC DNA]</scope>
    <source>
        <strain evidence="5 8">AZ1-7</strain>
        <strain evidence="6 7">DS1-2</strain>
    </source>
</reference>
<evidence type="ECO:0000313" key="8">
    <source>
        <dbReference type="Proteomes" id="UP000275024"/>
    </source>
</evidence>
<dbReference type="InterPro" id="IPR029051">
    <property type="entry name" value="DUF4352"/>
</dbReference>
<dbReference type="RefSeq" id="WP_120697762.1">
    <property type="nucleotide sequence ID" value="NZ_RBDX01000010.1"/>
</dbReference>
<feature type="coiled-coil region" evidence="2">
    <location>
        <begin position="30"/>
        <end position="57"/>
    </location>
</feature>
<sequence length="198" mass="20403">MTATRSRRFAGRRRSAFAGAAAALLAMGALSACSSEEERAEEAVEEALADLEELGETTAGGAAGEDGAEQEIFAAGETAVFDNGVEYTVSAAEPYSPSEWAVGHTEGNEPQVVSLTVTNNGAETYDTSFILTTARIGEDGVEAELIIDDPVGLGPGGSVAPGQSATADYAFDIPAGEPSFSLTVEELLEFGATWDLTL</sequence>
<keyword evidence="1 3" id="KW-0732">Signal</keyword>
<feature type="signal peptide" evidence="3">
    <location>
        <begin position="1"/>
        <end position="31"/>
    </location>
</feature>
<evidence type="ECO:0000256" key="1">
    <source>
        <dbReference type="ARBA" id="ARBA00022729"/>
    </source>
</evidence>
<protein>
    <submittedName>
        <fullName evidence="5">DUF4352 domain-containing protein</fullName>
    </submittedName>
</protein>
<dbReference type="OrthoDB" id="4335876at2"/>
<feature type="domain" description="DUF4352" evidence="4">
    <location>
        <begin position="80"/>
        <end position="186"/>
    </location>
</feature>